<dbReference type="AlphaFoldDB" id="A0A0Q9WJZ5"/>
<proteinExistence type="predicted"/>
<feature type="region of interest" description="Disordered" evidence="1">
    <location>
        <begin position="46"/>
        <end position="66"/>
    </location>
</feature>
<dbReference type="Proteomes" id="UP000008792">
    <property type="component" value="Unassembled WGS sequence"/>
</dbReference>
<accession>A0A0Q9WJZ5</accession>
<sequence>MSVEQRSVDKRTLKKNEYNQMQKPQKHPACNCTGYKHANILNADENLTPADGEEAAQKRRQKIPTTKKINQGITAKKLRKILNVIRFLPKT</sequence>
<evidence type="ECO:0000256" key="1">
    <source>
        <dbReference type="SAM" id="MobiDB-lite"/>
    </source>
</evidence>
<feature type="compositionally biased region" description="Basic and acidic residues" evidence="1">
    <location>
        <begin position="1"/>
        <end position="17"/>
    </location>
</feature>
<evidence type="ECO:0000313" key="2">
    <source>
        <dbReference type="EMBL" id="KRF81492.1"/>
    </source>
</evidence>
<dbReference type="InParanoid" id="A0A0Q9WJZ5"/>
<feature type="region of interest" description="Disordered" evidence="1">
    <location>
        <begin position="1"/>
        <end position="30"/>
    </location>
</feature>
<evidence type="ECO:0000313" key="3">
    <source>
        <dbReference type="Proteomes" id="UP000008792"/>
    </source>
</evidence>
<organism evidence="2 3">
    <name type="scientific">Drosophila virilis</name>
    <name type="common">Fruit fly</name>
    <dbReference type="NCBI Taxonomy" id="7244"/>
    <lineage>
        <taxon>Eukaryota</taxon>
        <taxon>Metazoa</taxon>
        <taxon>Ecdysozoa</taxon>
        <taxon>Arthropoda</taxon>
        <taxon>Hexapoda</taxon>
        <taxon>Insecta</taxon>
        <taxon>Pterygota</taxon>
        <taxon>Neoptera</taxon>
        <taxon>Endopterygota</taxon>
        <taxon>Diptera</taxon>
        <taxon>Brachycera</taxon>
        <taxon>Muscomorpha</taxon>
        <taxon>Ephydroidea</taxon>
        <taxon>Drosophilidae</taxon>
        <taxon>Drosophila</taxon>
    </lineage>
</organism>
<reference evidence="2 3" key="1">
    <citation type="journal article" date="2007" name="Nature">
        <title>Evolution of genes and genomes on the Drosophila phylogeny.</title>
        <authorList>
            <consortium name="Drosophila 12 Genomes Consortium"/>
            <person name="Clark A.G."/>
            <person name="Eisen M.B."/>
            <person name="Smith D.R."/>
            <person name="Bergman C.M."/>
            <person name="Oliver B."/>
            <person name="Markow T.A."/>
            <person name="Kaufman T.C."/>
            <person name="Kellis M."/>
            <person name="Gelbart W."/>
            <person name="Iyer V.N."/>
            <person name="Pollard D.A."/>
            <person name="Sackton T.B."/>
            <person name="Larracuente A.M."/>
            <person name="Singh N.D."/>
            <person name="Abad J.P."/>
            <person name="Abt D.N."/>
            <person name="Adryan B."/>
            <person name="Aguade M."/>
            <person name="Akashi H."/>
            <person name="Anderson W.W."/>
            <person name="Aquadro C.F."/>
            <person name="Ardell D.H."/>
            <person name="Arguello R."/>
            <person name="Artieri C.G."/>
            <person name="Barbash D.A."/>
            <person name="Barker D."/>
            <person name="Barsanti P."/>
            <person name="Batterham P."/>
            <person name="Batzoglou S."/>
            <person name="Begun D."/>
            <person name="Bhutkar A."/>
            <person name="Blanco E."/>
            <person name="Bosak S.A."/>
            <person name="Bradley R.K."/>
            <person name="Brand A.D."/>
            <person name="Brent M.R."/>
            <person name="Brooks A.N."/>
            <person name="Brown R.H."/>
            <person name="Butlin R.K."/>
            <person name="Caggese C."/>
            <person name="Calvi B.R."/>
            <person name="Bernardo de Carvalho A."/>
            <person name="Caspi A."/>
            <person name="Castrezana S."/>
            <person name="Celniker S.E."/>
            <person name="Chang J.L."/>
            <person name="Chapple C."/>
            <person name="Chatterji S."/>
            <person name="Chinwalla A."/>
            <person name="Civetta A."/>
            <person name="Clifton S.W."/>
            <person name="Comeron J.M."/>
            <person name="Costello J.C."/>
            <person name="Coyne J.A."/>
            <person name="Daub J."/>
            <person name="David R.G."/>
            <person name="Delcher A.L."/>
            <person name="Delehaunty K."/>
            <person name="Do C.B."/>
            <person name="Ebling H."/>
            <person name="Edwards K."/>
            <person name="Eickbush T."/>
            <person name="Evans J.D."/>
            <person name="Filipski A."/>
            <person name="Findeiss S."/>
            <person name="Freyhult E."/>
            <person name="Fulton L."/>
            <person name="Fulton R."/>
            <person name="Garcia A.C."/>
            <person name="Gardiner A."/>
            <person name="Garfield D.A."/>
            <person name="Garvin B.E."/>
            <person name="Gibson G."/>
            <person name="Gilbert D."/>
            <person name="Gnerre S."/>
            <person name="Godfrey J."/>
            <person name="Good R."/>
            <person name="Gotea V."/>
            <person name="Gravely B."/>
            <person name="Greenberg A.J."/>
            <person name="Griffiths-Jones S."/>
            <person name="Gross S."/>
            <person name="Guigo R."/>
            <person name="Gustafson E.A."/>
            <person name="Haerty W."/>
            <person name="Hahn M.W."/>
            <person name="Halligan D.L."/>
            <person name="Halpern A.L."/>
            <person name="Halter G.M."/>
            <person name="Han M.V."/>
            <person name="Heger A."/>
            <person name="Hillier L."/>
            <person name="Hinrichs A.S."/>
            <person name="Holmes I."/>
            <person name="Hoskins R.A."/>
            <person name="Hubisz M.J."/>
            <person name="Hultmark D."/>
            <person name="Huntley M.A."/>
            <person name="Jaffe D.B."/>
            <person name="Jagadeeshan S."/>
            <person name="Jeck W.R."/>
            <person name="Johnson J."/>
            <person name="Jones C.D."/>
            <person name="Jordan W.C."/>
            <person name="Karpen G.H."/>
            <person name="Kataoka E."/>
            <person name="Keightley P.D."/>
            <person name="Kheradpour P."/>
            <person name="Kirkness E.F."/>
            <person name="Koerich L.B."/>
            <person name="Kristiansen K."/>
            <person name="Kudrna D."/>
            <person name="Kulathinal R.J."/>
            <person name="Kumar S."/>
            <person name="Kwok R."/>
            <person name="Lander E."/>
            <person name="Langley C.H."/>
            <person name="Lapoint R."/>
            <person name="Lazzaro B.P."/>
            <person name="Lee S.J."/>
            <person name="Levesque L."/>
            <person name="Li R."/>
            <person name="Lin C.F."/>
            <person name="Lin M.F."/>
            <person name="Lindblad-Toh K."/>
            <person name="Llopart A."/>
            <person name="Long M."/>
            <person name="Low L."/>
            <person name="Lozovsky E."/>
            <person name="Lu J."/>
            <person name="Luo M."/>
            <person name="Machado C.A."/>
            <person name="Makalowski W."/>
            <person name="Marzo M."/>
            <person name="Matsuda M."/>
            <person name="Matzkin L."/>
            <person name="McAllister B."/>
            <person name="McBride C.S."/>
            <person name="McKernan B."/>
            <person name="McKernan K."/>
            <person name="Mendez-Lago M."/>
            <person name="Minx P."/>
            <person name="Mollenhauer M.U."/>
            <person name="Montooth K."/>
            <person name="Mount S.M."/>
            <person name="Mu X."/>
            <person name="Myers E."/>
            <person name="Negre B."/>
            <person name="Newfeld S."/>
            <person name="Nielsen R."/>
            <person name="Noor M.A."/>
            <person name="O'Grady P."/>
            <person name="Pachter L."/>
            <person name="Papaceit M."/>
            <person name="Parisi M.J."/>
            <person name="Parisi M."/>
            <person name="Parts L."/>
            <person name="Pedersen J.S."/>
            <person name="Pesole G."/>
            <person name="Phillippy A.M."/>
            <person name="Ponting C.P."/>
            <person name="Pop M."/>
            <person name="Porcelli D."/>
            <person name="Powell J.R."/>
            <person name="Prohaska S."/>
            <person name="Pruitt K."/>
            <person name="Puig M."/>
            <person name="Quesneville H."/>
            <person name="Ram K.R."/>
            <person name="Rand D."/>
            <person name="Rasmussen M.D."/>
            <person name="Reed L.K."/>
            <person name="Reenan R."/>
            <person name="Reily A."/>
            <person name="Remington K.A."/>
            <person name="Rieger T.T."/>
            <person name="Ritchie M.G."/>
            <person name="Robin C."/>
            <person name="Rogers Y.H."/>
            <person name="Rohde C."/>
            <person name="Rozas J."/>
            <person name="Rubenfield M.J."/>
            <person name="Ruiz A."/>
            <person name="Russo S."/>
            <person name="Salzberg S.L."/>
            <person name="Sanchez-Gracia A."/>
            <person name="Saranga D.J."/>
            <person name="Sato H."/>
            <person name="Schaeffer S.W."/>
            <person name="Schatz M.C."/>
            <person name="Schlenke T."/>
            <person name="Schwartz R."/>
            <person name="Segarra C."/>
            <person name="Singh R.S."/>
            <person name="Sirot L."/>
            <person name="Sirota M."/>
            <person name="Sisneros N.B."/>
            <person name="Smith C.D."/>
            <person name="Smith T.F."/>
            <person name="Spieth J."/>
            <person name="Stage D.E."/>
            <person name="Stark A."/>
            <person name="Stephan W."/>
            <person name="Strausberg R.L."/>
            <person name="Strempel S."/>
            <person name="Sturgill D."/>
            <person name="Sutton G."/>
            <person name="Sutton G.G."/>
            <person name="Tao W."/>
            <person name="Teichmann S."/>
            <person name="Tobari Y.N."/>
            <person name="Tomimura Y."/>
            <person name="Tsolas J.M."/>
            <person name="Valente V.L."/>
            <person name="Venter E."/>
            <person name="Venter J.C."/>
            <person name="Vicario S."/>
            <person name="Vieira F.G."/>
            <person name="Vilella A.J."/>
            <person name="Villasante A."/>
            <person name="Walenz B."/>
            <person name="Wang J."/>
            <person name="Wasserman M."/>
            <person name="Watts T."/>
            <person name="Wilson D."/>
            <person name="Wilson R.K."/>
            <person name="Wing R.A."/>
            <person name="Wolfner M.F."/>
            <person name="Wong A."/>
            <person name="Wong G.K."/>
            <person name="Wu C.I."/>
            <person name="Wu G."/>
            <person name="Yamamoto D."/>
            <person name="Yang H.P."/>
            <person name="Yang S.P."/>
            <person name="Yorke J.A."/>
            <person name="Yoshida K."/>
            <person name="Zdobnov E."/>
            <person name="Zhang P."/>
            <person name="Zhang Y."/>
            <person name="Zimin A.V."/>
            <person name="Baldwin J."/>
            <person name="Abdouelleil A."/>
            <person name="Abdulkadir J."/>
            <person name="Abebe A."/>
            <person name="Abera B."/>
            <person name="Abreu J."/>
            <person name="Acer S.C."/>
            <person name="Aftuck L."/>
            <person name="Alexander A."/>
            <person name="An P."/>
            <person name="Anderson E."/>
            <person name="Anderson S."/>
            <person name="Arachi H."/>
            <person name="Azer M."/>
            <person name="Bachantsang P."/>
            <person name="Barry A."/>
            <person name="Bayul T."/>
            <person name="Berlin A."/>
            <person name="Bessette D."/>
            <person name="Bloom T."/>
            <person name="Blye J."/>
            <person name="Boguslavskiy L."/>
            <person name="Bonnet C."/>
            <person name="Boukhgalter B."/>
            <person name="Bourzgui I."/>
            <person name="Brown A."/>
            <person name="Cahill P."/>
            <person name="Channer S."/>
            <person name="Cheshatsang Y."/>
            <person name="Chuda L."/>
            <person name="Citroen M."/>
            <person name="Collymore A."/>
            <person name="Cooke P."/>
            <person name="Costello M."/>
            <person name="D'Aco K."/>
            <person name="Daza R."/>
            <person name="De Haan G."/>
            <person name="DeGray S."/>
            <person name="DeMaso C."/>
            <person name="Dhargay N."/>
            <person name="Dooley K."/>
            <person name="Dooley E."/>
            <person name="Doricent M."/>
            <person name="Dorje P."/>
            <person name="Dorjee K."/>
            <person name="Dupes A."/>
            <person name="Elong R."/>
            <person name="Falk J."/>
            <person name="Farina A."/>
            <person name="Faro S."/>
            <person name="Ferguson D."/>
            <person name="Fisher S."/>
            <person name="Foley C.D."/>
            <person name="Franke A."/>
            <person name="Friedrich D."/>
            <person name="Gadbois L."/>
            <person name="Gearin G."/>
            <person name="Gearin C.R."/>
            <person name="Giannoukos G."/>
            <person name="Goode T."/>
            <person name="Graham J."/>
            <person name="Grandbois E."/>
            <person name="Grewal S."/>
            <person name="Gyaltsen K."/>
            <person name="Hafez N."/>
            <person name="Hagos B."/>
            <person name="Hall J."/>
            <person name="Henson C."/>
            <person name="Hollinger A."/>
            <person name="Honan T."/>
            <person name="Huard M.D."/>
            <person name="Hughes L."/>
            <person name="Hurhula B."/>
            <person name="Husby M.E."/>
            <person name="Kamat A."/>
            <person name="Kanga B."/>
            <person name="Kashin S."/>
            <person name="Khazanovich D."/>
            <person name="Kisner P."/>
            <person name="Lance K."/>
            <person name="Lara M."/>
            <person name="Lee W."/>
            <person name="Lennon N."/>
            <person name="Letendre F."/>
            <person name="LeVine R."/>
            <person name="Lipovsky A."/>
            <person name="Liu X."/>
            <person name="Liu J."/>
            <person name="Liu S."/>
            <person name="Lokyitsang T."/>
            <person name="Lokyitsang Y."/>
            <person name="Lubonja R."/>
            <person name="Lui A."/>
            <person name="MacDonald P."/>
            <person name="Magnisalis V."/>
            <person name="Maru K."/>
            <person name="Matthews C."/>
            <person name="McCusker W."/>
            <person name="McDonough S."/>
            <person name="Mehta T."/>
            <person name="Meldrim J."/>
            <person name="Meneus L."/>
            <person name="Mihai O."/>
            <person name="Mihalev A."/>
            <person name="Mihova T."/>
            <person name="Mittelman R."/>
            <person name="Mlenga V."/>
            <person name="Montmayeur A."/>
            <person name="Mulrain L."/>
            <person name="Navidi A."/>
            <person name="Naylor J."/>
            <person name="Negash T."/>
            <person name="Nguyen T."/>
            <person name="Nguyen N."/>
            <person name="Nicol R."/>
            <person name="Norbu C."/>
            <person name="Norbu N."/>
            <person name="Novod N."/>
            <person name="O'Neill B."/>
            <person name="Osman S."/>
            <person name="Markiewicz E."/>
            <person name="Oyono O.L."/>
            <person name="Patti C."/>
            <person name="Phunkhang P."/>
            <person name="Pierre F."/>
            <person name="Priest M."/>
            <person name="Raghuraman S."/>
            <person name="Rege F."/>
            <person name="Reyes R."/>
            <person name="Rise C."/>
            <person name="Rogov P."/>
            <person name="Ross K."/>
            <person name="Ryan E."/>
            <person name="Settipalli S."/>
            <person name="Shea T."/>
            <person name="Sherpa N."/>
            <person name="Shi L."/>
            <person name="Shih D."/>
            <person name="Sparrow T."/>
            <person name="Spaulding J."/>
            <person name="Stalker J."/>
            <person name="Stange-Thomann N."/>
            <person name="Stavropoulos S."/>
            <person name="Stone C."/>
            <person name="Strader C."/>
            <person name="Tesfaye S."/>
            <person name="Thomson T."/>
            <person name="Thoulutsang Y."/>
            <person name="Thoulutsang D."/>
            <person name="Topham K."/>
            <person name="Topping I."/>
            <person name="Tsamla T."/>
            <person name="Vassiliev H."/>
            <person name="Vo A."/>
            <person name="Wangchuk T."/>
            <person name="Wangdi T."/>
            <person name="Weiand M."/>
            <person name="Wilkinson J."/>
            <person name="Wilson A."/>
            <person name="Yadav S."/>
            <person name="Young G."/>
            <person name="Yu Q."/>
            <person name="Zembek L."/>
            <person name="Zhong D."/>
            <person name="Zimmer A."/>
            <person name="Zwirko Z."/>
            <person name="Jaffe D.B."/>
            <person name="Alvarez P."/>
            <person name="Brockman W."/>
            <person name="Butler J."/>
            <person name="Chin C."/>
            <person name="Gnerre S."/>
            <person name="Grabherr M."/>
            <person name="Kleber M."/>
            <person name="Mauceli E."/>
            <person name="MacCallum I."/>
        </authorList>
    </citation>
    <scope>NUCLEOTIDE SEQUENCE [LARGE SCALE GENOMIC DNA]</scope>
    <source>
        <strain evidence="3">Tucson 15010-1051.87</strain>
    </source>
</reference>
<dbReference type="EMBL" id="CH940649">
    <property type="protein sequence ID" value="KRF81492.1"/>
    <property type="molecule type" value="Genomic_DNA"/>
</dbReference>
<gene>
    <name evidence="2" type="primary">Dvir\GJ26582</name>
    <name evidence="2" type="ORF">Dvir_GJ26582</name>
</gene>
<protein>
    <submittedName>
        <fullName evidence="2">Uncharacterized protein</fullName>
    </submittedName>
</protein>
<name>A0A0Q9WJZ5_DROVI</name>
<keyword evidence="3" id="KW-1185">Reference proteome</keyword>